<evidence type="ECO:0000313" key="1">
    <source>
        <dbReference type="EMBL" id="MDN5213256.1"/>
    </source>
</evidence>
<keyword evidence="2" id="KW-1185">Reference proteome</keyword>
<dbReference type="RefSeq" id="WP_346758595.1">
    <property type="nucleotide sequence ID" value="NZ_JAUJEB010000002.1"/>
</dbReference>
<proteinExistence type="predicted"/>
<organism evidence="1 2">
    <name type="scientific">Agaribacillus aureus</name>
    <dbReference type="NCBI Taxonomy" id="3051825"/>
    <lineage>
        <taxon>Bacteria</taxon>
        <taxon>Pseudomonadati</taxon>
        <taxon>Bacteroidota</taxon>
        <taxon>Cytophagia</taxon>
        <taxon>Cytophagales</taxon>
        <taxon>Splendidivirgaceae</taxon>
        <taxon>Agaribacillus</taxon>
    </lineage>
</organism>
<dbReference type="Proteomes" id="UP001172083">
    <property type="component" value="Unassembled WGS sequence"/>
</dbReference>
<accession>A0ABT8L7Q8</accession>
<evidence type="ECO:0000313" key="2">
    <source>
        <dbReference type="Proteomes" id="UP001172083"/>
    </source>
</evidence>
<comment type="caution">
    <text evidence="1">The sequence shown here is derived from an EMBL/GenBank/DDBJ whole genome shotgun (WGS) entry which is preliminary data.</text>
</comment>
<name>A0ABT8L7Q8_9BACT</name>
<reference evidence="1" key="1">
    <citation type="submission" date="2023-06" db="EMBL/GenBank/DDBJ databases">
        <title>Genomic of Agaribacillus aureum.</title>
        <authorList>
            <person name="Wang G."/>
        </authorList>
    </citation>
    <scope>NUCLEOTIDE SEQUENCE</scope>
    <source>
        <strain evidence="1">BMA12</strain>
    </source>
</reference>
<dbReference type="EMBL" id="JAUJEB010000002">
    <property type="protein sequence ID" value="MDN5213256.1"/>
    <property type="molecule type" value="Genomic_DNA"/>
</dbReference>
<protein>
    <submittedName>
        <fullName evidence="1">Uncharacterized protein</fullName>
    </submittedName>
</protein>
<gene>
    <name evidence="1" type="ORF">QQ020_14400</name>
</gene>
<sequence length="113" mass="12519">MDTMAINELLHNNQSEHYRIKVGESFVINLPKIPLTGDTEFIRLTVDSEKSDCVEEYTGKDSGEGILSPVEIKGKGVKAGKKQYTIKLVNALTAKEIENVIPLKISLEVEDSD</sequence>